<proteinExistence type="predicted"/>
<keyword evidence="2" id="KW-1185">Reference proteome</keyword>
<name>A0A5C1AI33_9BACT</name>
<protein>
    <submittedName>
        <fullName evidence="1">Uncharacterized protein</fullName>
    </submittedName>
</protein>
<accession>A0A5C1AI33</accession>
<gene>
    <name evidence="1" type="ORF">PX52LOC_05326</name>
</gene>
<dbReference type="EMBL" id="CP042425">
    <property type="protein sequence ID" value="QEL18305.1"/>
    <property type="molecule type" value="Genomic_DNA"/>
</dbReference>
<dbReference type="RefSeq" id="WP_168219208.1">
    <property type="nucleotide sequence ID" value="NZ_CP042425.1"/>
</dbReference>
<dbReference type="AlphaFoldDB" id="A0A5C1AI33"/>
<dbReference type="Proteomes" id="UP000324974">
    <property type="component" value="Chromosome"/>
</dbReference>
<sequence length="170" mass="17763">MPWVTTAELKNATASVLGQSLRVGGSNGSVNIAQHWDEPVAAAVSYARGVITRALAARGFKPEQIAAWDELHDYHRRVALCNVFREGGLGTGYDGLHLGEYCKAVAELAAVPVTIGGVIIDPKGSEGGCSSGDFDFTAEVRVPGGFAHERPRHGGCGGPGYGSDGGRGWR</sequence>
<evidence type="ECO:0000313" key="1">
    <source>
        <dbReference type="EMBL" id="QEL18305.1"/>
    </source>
</evidence>
<evidence type="ECO:0000313" key="2">
    <source>
        <dbReference type="Proteomes" id="UP000324974"/>
    </source>
</evidence>
<organism evidence="1 2">
    <name type="scientific">Limnoglobus roseus</name>
    <dbReference type="NCBI Taxonomy" id="2598579"/>
    <lineage>
        <taxon>Bacteria</taxon>
        <taxon>Pseudomonadati</taxon>
        <taxon>Planctomycetota</taxon>
        <taxon>Planctomycetia</taxon>
        <taxon>Gemmatales</taxon>
        <taxon>Gemmataceae</taxon>
        <taxon>Limnoglobus</taxon>
    </lineage>
</organism>
<dbReference type="KEGG" id="lrs:PX52LOC_05326"/>
<reference evidence="2" key="1">
    <citation type="submission" date="2019-08" db="EMBL/GenBank/DDBJ databases">
        <title>Limnoglobus roseus gen. nov., sp. nov., a novel freshwater planctomycete with a giant genome from the family Gemmataceae.</title>
        <authorList>
            <person name="Kulichevskaya I.S."/>
            <person name="Naumoff D.G."/>
            <person name="Miroshnikov K."/>
            <person name="Ivanova A."/>
            <person name="Philippov D.A."/>
            <person name="Hakobyan A."/>
            <person name="Rijpstra I.C."/>
            <person name="Sinninghe Damste J.S."/>
            <person name="Liesack W."/>
            <person name="Dedysh S.N."/>
        </authorList>
    </citation>
    <scope>NUCLEOTIDE SEQUENCE [LARGE SCALE GENOMIC DNA]</scope>
    <source>
        <strain evidence="2">PX52</strain>
    </source>
</reference>